<dbReference type="Pfam" id="PF07103">
    <property type="entry name" value="DUF1365"/>
    <property type="match status" value="1"/>
</dbReference>
<dbReference type="EMBL" id="PJNW01000004">
    <property type="protein sequence ID" value="PKR89826.1"/>
    <property type="molecule type" value="Genomic_DNA"/>
</dbReference>
<sequence length="258" mass="29353">MTPALYVGEVLHRRLRPTPHSLKYGVYMLHADLDRLDELRRASRLLSVNRWNLLSFHEADHGPAGEGRLATRIRRLADERRLAWDGTELTLIAMPRLLGFVFNPLTLYFCRNADGRLAAVIYEVRNTFGGMHHYAETVAPDAAGTIHQAAEKQFYVSPFLPMEMRYRFHVKPPGERFTIAIEDHDRDGLMLTASMSLTRQALGDRALAGLFLRFPLMTLKVVAGIHWEALKLWRKRIPFHSRPGGGPKGFNPTERSSG</sequence>
<keyword evidence="2" id="KW-1185">Reference proteome</keyword>
<dbReference type="InterPro" id="IPR010775">
    <property type="entry name" value="DUF1365"/>
</dbReference>
<evidence type="ECO:0000313" key="1">
    <source>
        <dbReference type="EMBL" id="PKR89826.1"/>
    </source>
</evidence>
<dbReference type="AlphaFoldDB" id="A0A1I4UU36"/>
<protein>
    <submittedName>
        <fullName evidence="1">DUF1365 domain-containing protein</fullName>
    </submittedName>
</protein>
<gene>
    <name evidence="1" type="ORF">CXZ10_07985</name>
</gene>
<organism evidence="1 2">
    <name type="scientific">Pleomorphomonas diazotrophica</name>
    <dbReference type="NCBI Taxonomy" id="1166257"/>
    <lineage>
        <taxon>Bacteria</taxon>
        <taxon>Pseudomonadati</taxon>
        <taxon>Pseudomonadota</taxon>
        <taxon>Alphaproteobacteria</taxon>
        <taxon>Hyphomicrobiales</taxon>
        <taxon>Pleomorphomonadaceae</taxon>
        <taxon>Pleomorphomonas</taxon>
    </lineage>
</organism>
<dbReference type="Proteomes" id="UP000233491">
    <property type="component" value="Unassembled WGS sequence"/>
</dbReference>
<proteinExistence type="predicted"/>
<dbReference type="OrthoDB" id="9778801at2"/>
<dbReference type="PANTHER" id="PTHR33973:SF4">
    <property type="entry name" value="OS07G0153300 PROTEIN"/>
    <property type="match status" value="1"/>
</dbReference>
<comment type="caution">
    <text evidence="1">The sequence shown here is derived from an EMBL/GenBank/DDBJ whole genome shotgun (WGS) entry which is preliminary data.</text>
</comment>
<name>A0A1I4UU36_9HYPH</name>
<accession>A0A1I4UU36</accession>
<dbReference type="PANTHER" id="PTHR33973">
    <property type="entry name" value="OS07G0153300 PROTEIN"/>
    <property type="match status" value="1"/>
</dbReference>
<reference evidence="1 2" key="1">
    <citation type="submission" date="2017-12" db="EMBL/GenBank/DDBJ databases">
        <title>Anaerobic carbon monoxide metabolism by Pleomorphomonas carboxyditropha sp. nov., a new mesophilic hydrogenogenic carboxidotroph.</title>
        <authorList>
            <person name="Esquivel-Elizondo S."/>
            <person name="Krajmalnik-Brown R."/>
        </authorList>
    </citation>
    <scope>NUCLEOTIDE SEQUENCE [LARGE SCALE GENOMIC DNA]</scope>
    <source>
        <strain evidence="1 2">R5-392</strain>
    </source>
</reference>
<evidence type="ECO:0000313" key="2">
    <source>
        <dbReference type="Proteomes" id="UP000233491"/>
    </source>
</evidence>
<dbReference type="RefSeq" id="WP_101288626.1">
    <property type="nucleotide sequence ID" value="NZ_FOUQ01000009.1"/>
</dbReference>